<protein>
    <submittedName>
        <fullName evidence="6">Helix-turn-helix domain-containing protein</fullName>
    </submittedName>
</protein>
<dbReference type="Proteomes" id="UP000466794">
    <property type="component" value="Unassembled WGS sequence"/>
</dbReference>
<gene>
    <name evidence="6" type="ORF">GPX89_13230</name>
</gene>
<organism evidence="6 7">
    <name type="scientific">Nocardia terrae</name>
    <dbReference type="NCBI Taxonomy" id="2675851"/>
    <lineage>
        <taxon>Bacteria</taxon>
        <taxon>Bacillati</taxon>
        <taxon>Actinomycetota</taxon>
        <taxon>Actinomycetes</taxon>
        <taxon>Mycobacteriales</taxon>
        <taxon>Nocardiaceae</taxon>
        <taxon>Nocardia</taxon>
    </lineage>
</organism>
<name>A0A7K1UV14_9NOCA</name>
<dbReference type="PANTHER" id="PTHR46796">
    <property type="entry name" value="HTH-TYPE TRANSCRIPTIONAL ACTIVATOR RHAS-RELATED"/>
    <property type="match status" value="1"/>
</dbReference>
<evidence type="ECO:0000256" key="3">
    <source>
        <dbReference type="ARBA" id="ARBA00023159"/>
    </source>
</evidence>
<dbReference type="InterPro" id="IPR037923">
    <property type="entry name" value="HTH-like"/>
</dbReference>
<sequence>MESDVLSDAVAALTTAPALSVHIRARAPWGLRFGGRRGFGFHVVVRGECLLLRDGAGPVPLQAGDVVLVPGGVVHTLADSRDAAPLDLVVDHRVDSVTVGGDGAEAVVLSGAYRLERGVRHPLLATLPDVIRLSGPRRDRLAAAVELLSTEIETREPGSDAIVAALVDALLVYILRAWHEDNATGWTAAMTDPAIGHTLHRMHAAPAEPWTIDRLADEIGMARATFTRRFRRLVGESPLAYLTRWRMITAARLLRRDRAPLAAVARQVGYDSEFAFAKAFKREYGIAPGAYRRQDPR</sequence>
<reference evidence="6 7" key="1">
    <citation type="submission" date="2019-12" db="EMBL/GenBank/DDBJ databases">
        <title>Nocardia sp. nov. ET3-3 isolated from soil.</title>
        <authorList>
            <person name="Kanchanasin P."/>
            <person name="Tanasupawat S."/>
            <person name="Yuki M."/>
            <person name="Kudo T."/>
        </authorList>
    </citation>
    <scope>NUCLEOTIDE SEQUENCE [LARGE SCALE GENOMIC DNA]</scope>
    <source>
        <strain evidence="6 7">ET3-3</strain>
    </source>
</reference>
<keyword evidence="3" id="KW-0010">Activator</keyword>
<dbReference type="PROSITE" id="PS01124">
    <property type="entry name" value="HTH_ARAC_FAMILY_2"/>
    <property type="match status" value="1"/>
</dbReference>
<keyword evidence="7" id="KW-1185">Reference proteome</keyword>
<evidence type="ECO:0000256" key="2">
    <source>
        <dbReference type="ARBA" id="ARBA00023125"/>
    </source>
</evidence>
<evidence type="ECO:0000313" key="6">
    <source>
        <dbReference type="EMBL" id="MVU78204.1"/>
    </source>
</evidence>
<evidence type="ECO:0000259" key="5">
    <source>
        <dbReference type="PROSITE" id="PS01124"/>
    </source>
</evidence>
<dbReference type="Pfam" id="PF12852">
    <property type="entry name" value="Cupin_6"/>
    <property type="match status" value="1"/>
</dbReference>
<dbReference type="InterPro" id="IPR020449">
    <property type="entry name" value="Tscrpt_reg_AraC-type_HTH"/>
</dbReference>
<keyword evidence="4" id="KW-0804">Transcription</keyword>
<evidence type="ECO:0000256" key="1">
    <source>
        <dbReference type="ARBA" id="ARBA00023015"/>
    </source>
</evidence>
<dbReference type="InterPro" id="IPR050204">
    <property type="entry name" value="AraC_XylS_family_regulators"/>
</dbReference>
<keyword evidence="1" id="KW-0805">Transcription regulation</keyword>
<accession>A0A7K1UV14</accession>
<dbReference type="Gene3D" id="2.60.120.10">
    <property type="entry name" value="Jelly Rolls"/>
    <property type="match status" value="1"/>
</dbReference>
<dbReference type="PRINTS" id="PR00032">
    <property type="entry name" value="HTHARAC"/>
</dbReference>
<dbReference type="SUPFAM" id="SSF46689">
    <property type="entry name" value="Homeodomain-like"/>
    <property type="match status" value="2"/>
</dbReference>
<dbReference type="GO" id="GO:0043565">
    <property type="term" value="F:sequence-specific DNA binding"/>
    <property type="evidence" value="ECO:0007669"/>
    <property type="project" value="InterPro"/>
</dbReference>
<dbReference type="PANTHER" id="PTHR46796:SF7">
    <property type="entry name" value="ARAC FAMILY TRANSCRIPTIONAL REGULATOR"/>
    <property type="match status" value="1"/>
</dbReference>
<dbReference type="Pfam" id="PF12833">
    <property type="entry name" value="HTH_18"/>
    <property type="match status" value="1"/>
</dbReference>
<dbReference type="InterPro" id="IPR018062">
    <property type="entry name" value="HTH_AraC-typ_CS"/>
</dbReference>
<dbReference type="InterPro" id="IPR009057">
    <property type="entry name" value="Homeodomain-like_sf"/>
</dbReference>
<comment type="caution">
    <text evidence="6">The sequence shown here is derived from an EMBL/GenBank/DDBJ whole genome shotgun (WGS) entry which is preliminary data.</text>
</comment>
<dbReference type="InterPro" id="IPR032783">
    <property type="entry name" value="AraC_lig"/>
</dbReference>
<dbReference type="RefSeq" id="WP_157387746.1">
    <property type="nucleotide sequence ID" value="NZ_WRPP01000002.1"/>
</dbReference>
<proteinExistence type="predicted"/>
<dbReference type="EMBL" id="WRPP01000002">
    <property type="protein sequence ID" value="MVU78204.1"/>
    <property type="molecule type" value="Genomic_DNA"/>
</dbReference>
<dbReference type="Gene3D" id="1.10.10.60">
    <property type="entry name" value="Homeodomain-like"/>
    <property type="match status" value="2"/>
</dbReference>
<dbReference type="AlphaFoldDB" id="A0A7K1UV14"/>
<evidence type="ECO:0000256" key="4">
    <source>
        <dbReference type="ARBA" id="ARBA00023163"/>
    </source>
</evidence>
<dbReference type="SUPFAM" id="SSF51215">
    <property type="entry name" value="Regulatory protein AraC"/>
    <property type="match status" value="1"/>
</dbReference>
<dbReference type="SMART" id="SM00342">
    <property type="entry name" value="HTH_ARAC"/>
    <property type="match status" value="1"/>
</dbReference>
<dbReference type="InterPro" id="IPR014710">
    <property type="entry name" value="RmlC-like_jellyroll"/>
</dbReference>
<feature type="domain" description="HTH araC/xylS-type" evidence="5">
    <location>
        <begin position="196"/>
        <end position="294"/>
    </location>
</feature>
<evidence type="ECO:0000313" key="7">
    <source>
        <dbReference type="Proteomes" id="UP000466794"/>
    </source>
</evidence>
<dbReference type="InterPro" id="IPR018060">
    <property type="entry name" value="HTH_AraC"/>
</dbReference>
<dbReference type="GO" id="GO:0003700">
    <property type="term" value="F:DNA-binding transcription factor activity"/>
    <property type="evidence" value="ECO:0007669"/>
    <property type="project" value="InterPro"/>
</dbReference>
<dbReference type="PROSITE" id="PS00041">
    <property type="entry name" value="HTH_ARAC_FAMILY_1"/>
    <property type="match status" value="1"/>
</dbReference>
<keyword evidence="2" id="KW-0238">DNA-binding</keyword>